<organism evidence="1 2">
    <name type="scientific">Allacma fusca</name>
    <dbReference type="NCBI Taxonomy" id="39272"/>
    <lineage>
        <taxon>Eukaryota</taxon>
        <taxon>Metazoa</taxon>
        <taxon>Ecdysozoa</taxon>
        <taxon>Arthropoda</taxon>
        <taxon>Hexapoda</taxon>
        <taxon>Collembola</taxon>
        <taxon>Symphypleona</taxon>
        <taxon>Sminthuridae</taxon>
        <taxon>Allacma</taxon>
    </lineage>
</organism>
<dbReference type="AlphaFoldDB" id="A0A8J2NYV4"/>
<feature type="non-terminal residue" evidence="1">
    <location>
        <position position="37"/>
    </location>
</feature>
<evidence type="ECO:0000313" key="1">
    <source>
        <dbReference type="EMBL" id="CAG7724323.1"/>
    </source>
</evidence>
<proteinExistence type="predicted"/>
<evidence type="ECO:0000313" key="2">
    <source>
        <dbReference type="Proteomes" id="UP000708208"/>
    </source>
</evidence>
<gene>
    <name evidence="1" type="ORF">AFUS01_LOCUS13356</name>
</gene>
<dbReference type="Proteomes" id="UP000708208">
    <property type="component" value="Unassembled WGS sequence"/>
</dbReference>
<comment type="caution">
    <text evidence="1">The sequence shown here is derived from an EMBL/GenBank/DDBJ whole genome shotgun (WGS) entry which is preliminary data.</text>
</comment>
<reference evidence="1" key="1">
    <citation type="submission" date="2021-06" db="EMBL/GenBank/DDBJ databases">
        <authorList>
            <person name="Hodson N. C."/>
            <person name="Mongue J. A."/>
            <person name="Jaron S. K."/>
        </authorList>
    </citation>
    <scope>NUCLEOTIDE SEQUENCE</scope>
</reference>
<protein>
    <submittedName>
        <fullName evidence="1">Uncharacterized protein</fullName>
    </submittedName>
</protein>
<sequence>IMLADTGTSEAQGRIITVWKIVYAESGMKGLYAGAIP</sequence>
<dbReference type="EMBL" id="CAJVCH010108380">
    <property type="protein sequence ID" value="CAG7724323.1"/>
    <property type="molecule type" value="Genomic_DNA"/>
</dbReference>
<keyword evidence="2" id="KW-1185">Reference proteome</keyword>
<accession>A0A8J2NYV4</accession>
<feature type="non-terminal residue" evidence="1">
    <location>
        <position position="1"/>
    </location>
</feature>
<name>A0A8J2NYV4_9HEXA</name>
<dbReference type="OrthoDB" id="276989at2759"/>